<evidence type="ECO:0000313" key="1">
    <source>
        <dbReference type="EMBL" id="KAJ4435059.1"/>
    </source>
</evidence>
<dbReference type="Proteomes" id="UP001148838">
    <property type="component" value="Unassembled WGS sequence"/>
</dbReference>
<reference evidence="1 2" key="1">
    <citation type="journal article" date="2022" name="Allergy">
        <title>Genome assembly and annotation of Periplaneta americana reveal a comprehensive cockroach allergen profile.</title>
        <authorList>
            <person name="Wang L."/>
            <person name="Xiong Q."/>
            <person name="Saelim N."/>
            <person name="Wang L."/>
            <person name="Nong W."/>
            <person name="Wan A.T."/>
            <person name="Shi M."/>
            <person name="Liu X."/>
            <person name="Cao Q."/>
            <person name="Hui J.H.L."/>
            <person name="Sookrung N."/>
            <person name="Leung T.F."/>
            <person name="Tungtrongchitr A."/>
            <person name="Tsui S.K.W."/>
        </authorList>
    </citation>
    <scope>NUCLEOTIDE SEQUENCE [LARGE SCALE GENOMIC DNA]</scope>
    <source>
        <strain evidence="1">PWHHKU_190912</strain>
    </source>
</reference>
<organism evidence="1 2">
    <name type="scientific">Periplaneta americana</name>
    <name type="common">American cockroach</name>
    <name type="synonym">Blatta americana</name>
    <dbReference type="NCBI Taxonomy" id="6978"/>
    <lineage>
        <taxon>Eukaryota</taxon>
        <taxon>Metazoa</taxon>
        <taxon>Ecdysozoa</taxon>
        <taxon>Arthropoda</taxon>
        <taxon>Hexapoda</taxon>
        <taxon>Insecta</taxon>
        <taxon>Pterygota</taxon>
        <taxon>Neoptera</taxon>
        <taxon>Polyneoptera</taxon>
        <taxon>Dictyoptera</taxon>
        <taxon>Blattodea</taxon>
        <taxon>Blattoidea</taxon>
        <taxon>Blattidae</taxon>
        <taxon>Blattinae</taxon>
        <taxon>Periplaneta</taxon>
    </lineage>
</organism>
<accession>A0ABQ8SLM1</accession>
<dbReference type="EMBL" id="JAJSOF020000025">
    <property type="protein sequence ID" value="KAJ4435059.1"/>
    <property type="molecule type" value="Genomic_DNA"/>
</dbReference>
<gene>
    <name evidence="1" type="ORF">ANN_23633</name>
</gene>
<name>A0ABQ8SLM1_PERAM</name>
<sequence length="235" mass="27673">MEFVTALDRGFAIDYLKFTLQLGKNIENNPTRCQPKREWNPRPSVTRINKQTRYRLSYSDVKYRLLEEGERAQDVTPLKQEQQREDNLFLRGTLWLLNHRYYSASITELVGARAQMFAILWTYTTERGSEKLPHYAGDVGEQISRNSLLESQYGDGHTAQRIFLVETFLLKDKSYGSTVHKFLRQFRDAAMPSRQYITKLFTKWRQIESVLIKKREPQKRVLTEEKLADIQAESV</sequence>
<keyword evidence="2" id="KW-1185">Reference proteome</keyword>
<evidence type="ECO:0000313" key="2">
    <source>
        <dbReference type="Proteomes" id="UP001148838"/>
    </source>
</evidence>
<protein>
    <submittedName>
        <fullName evidence="1">Uncharacterized protein</fullName>
    </submittedName>
</protein>
<proteinExistence type="predicted"/>
<comment type="caution">
    <text evidence="1">The sequence shown here is derived from an EMBL/GenBank/DDBJ whole genome shotgun (WGS) entry which is preliminary data.</text>
</comment>